<evidence type="ECO:0000256" key="1">
    <source>
        <dbReference type="SAM" id="MobiDB-lite"/>
    </source>
</evidence>
<reference evidence="2 3" key="1">
    <citation type="submission" date="2019-02" db="EMBL/GenBank/DDBJ databases">
        <title>Deep-cultivation of Planctomycetes and their phenomic and genomic characterization uncovers novel biology.</title>
        <authorList>
            <person name="Wiegand S."/>
            <person name="Jogler M."/>
            <person name="Boedeker C."/>
            <person name="Pinto D."/>
            <person name="Vollmers J."/>
            <person name="Rivas-Marin E."/>
            <person name="Kohn T."/>
            <person name="Peeters S.H."/>
            <person name="Heuer A."/>
            <person name="Rast P."/>
            <person name="Oberbeckmann S."/>
            <person name="Bunk B."/>
            <person name="Jeske O."/>
            <person name="Meyerdierks A."/>
            <person name="Storesund J.E."/>
            <person name="Kallscheuer N."/>
            <person name="Luecker S."/>
            <person name="Lage O.M."/>
            <person name="Pohl T."/>
            <person name="Merkel B.J."/>
            <person name="Hornburger P."/>
            <person name="Mueller R.-W."/>
            <person name="Bruemmer F."/>
            <person name="Labrenz M."/>
            <person name="Spormann A.M."/>
            <person name="Op den Camp H."/>
            <person name="Overmann J."/>
            <person name="Amann R."/>
            <person name="Jetten M.S.M."/>
            <person name="Mascher T."/>
            <person name="Medema M.H."/>
            <person name="Devos D.P."/>
            <person name="Kaster A.-K."/>
            <person name="Ovreas L."/>
            <person name="Rohde M."/>
            <person name="Galperin M.Y."/>
            <person name="Jogler C."/>
        </authorList>
    </citation>
    <scope>NUCLEOTIDE SEQUENCE [LARGE SCALE GENOMIC DNA]</scope>
    <source>
        <strain evidence="2 3">HG15A2</strain>
    </source>
</reference>
<dbReference type="AlphaFoldDB" id="A0A517MSA8"/>
<dbReference type="OrthoDB" id="9806869at2"/>
<feature type="region of interest" description="Disordered" evidence="1">
    <location>
        <begin position="1"/>
        <end position="21"/>
    </location>
</feature>
<keyword evidence="3" id="KW-1185">Reference proteome</keyword>
<evidence type="ECO:0000313" key="2">
    <source>
        <dbReference type="EMBL" id="QDS97764.1"/>
    </source>
</evidence>
<organism evidence="2 3">
    <name type="scientific">Adhaeretor mobilis</name>
    <dbReference type="NCBI Taxonomy" id="1930276"/>
    <lineage>
        <taxon>Bacteria</taxon>
        <taxon>Pseudomonadati</taxon>
        <taxon>Planctomycetota</taxon>
        <taxon>Planctomycetia</taxon>
        <taxon>Pirellulales</taxon>
        <taxon>Lacipirellulaceae</taxon>
        <taxon>Adhaeretor</taxon>
    </lineage>
</organism>
<dbReference type="RefSeq" id="WP_145058393.1">
    <property type="nucleotide sequence ID" value="NZ_CP036263.1"/>
</dbReference>
<dbReference type="KEGG" id="amob:HG15A2_10310"/>
<name>A0A517MSA8_9BACT</name>
<dbReference type="NCBIfam" id="TIGR04256">
    <property type="entry name" value="GxxExxY"/>
    <property type="match status" value="1"/>
</dbReference>
<accession>A0A517MSA8</accession>
<dbReference type="Pfam" id="PF13366">
    <property type="entry name" value="PDDEXK_3"/>
    <property type="match status" value="1"/>
</dbReference>
<protein>
    <recommendedName>
        <fullName evidence="4">GxxExxY protein</fullName>
    </recommendedName>
</protein>
<proteinExistence type="predicted"/>
<dbReference type="Proteomes" id="UP000319852">
    <property type="component" value="Chromosome"/>
</dbReference>
<sequence>MGETRTAKSAKDAKSLLAEPSDRTNRLSNEVIGAAIEVHRELGAGFLESVYQEALAIEFAERGISFEQEKPISLNYKGKPVGEARLDFLVGSDLIVELKAVESFHPIHEAQVINYLKATNKRLGLLLNFNTNLLKDGGIKRIALS</sequence>
<dbReference type="EMBL" id="CP036263">
    <property type="protein sequence ID" value="QDS97764.1"/>
    <property type="molecule type" value="Genomic_DNA"/>
</dbReference>
<gene>
    <name evidence="2" type="ORF">HG15A2_10310</name>
</gene>
<evidence type="ECO:0000313" key="3">
    <source>
        <dbReference type="Proteomes" id="UP000319852"/>
    </source>
</evidence>
<dbReference type="InterPro" id="IPR026350">
    <property type="entry name" value="GxxExxY"/>
</dbReference>
<evidence type="ECO:0008006" key="4">
    <source>
        <dbReference type="Google" id="ProtNLM"/>
    </source>
</evidence>